<dbReference type="OrthoDB" id="7031019at2"/>
<protein>
    <recommendedName>
        <fullName evidence="4">Lipoprotein</fullName>
    </recommendedName>
</protein>
<evidence type="ECO:0000313" key="3">
    <source>
        <dbReference type="Proteomes" id="UP000337909"/>
    </source>
</evidence>
<evidence type="ECO:0000256" key="1">
    <source>
        <dbReference type="SAM" id="SignalP"/>
    </source>
</evidence>
<evidence type="ECO:0008006" key="4">
    <source>
        <dbReference type="Google" id="ProtNLM"/>
    </source>
</evidence>
<dbReference type="RefSeq" id="WP_150642684.1">
    <property type="nucleotide sequence ID" value="NZ_CABVHQ010000023.1"/>
</dbReference>
<dbReference type="AlphaFoldDB" id="A0A5E7D2W2"/>
<accession>A0A5E7D2W2</accession>
<feature type="chain" id="PRO_5023093074" description="Lipoprotein" evidence="1">
    <location>
        <begin position="24"/>
        <end position="99"/>
    </location>
</feature>
<dbReference type="EMBL" id="CABVHQ010000023">
    <property type="protein sequence ID" value="VVO01912.1"/>
    <property type="molecule type" value="Genomic_DNA"/>
</dbReference>
<sequence precursor="true">MRLNRFFAIAAPIILLLPLTANAAWPKGEREKYMAQCTQAAGSQPGISAATAKSHCACGADKIASYDAKDLQALMDNKASVDLSNKALAAISTCKVPKK</sequence>
<organism evidence="2 3">
    <name type="scientific">Pseudomonas fluorescens</name>
    <dbReference type="NCBI Taxonomy" id="294"/>
    <lineage>
        <taxon>Bacteria</taxon>
        <taxon>Pseudomonadati</taxon>
        <taxon>Pseudomonadota</taxon>
        <taxon>Gammaproteobacteria</taxon>
        <taxon>Pseudomonadales</taxon>
        <taxon>Pseudomonadaceae</taxon>
        <taxon>Pseudomonas</taxon>
    </lineage>
</organism>
<feature type="signal peptide" evidence="1">
    <location>
        <begin position="1"/>
        <end position="23"/>
    </location>
</feature>
<dbReference type="Proteomes" id="UP000337909">
    <property type="component" value="Unassembled WGS sequence"/>
</dbReference>
<evidence type="ECO:0000313" key="2">
    <source>
        <dbReference type="EMBL" id="VVO01912.1"/>
    </source>
</evidence>
<keyword evidence="1" id="KW-0732">Signal</keyword>
<gene>
    <name evidence="2" type="ORF">PS691_02699</name>
</gene>
<proteinExistence type="predicted"/>
<reference evidence="2 3" key="1">
    <citation type="submission" date="2019-09" db="EMBL/GenBank/DDBJ databases">
        <authorList>
            <person name="Chandra G."/>
            <person name="Truman W A."/>
        </authorList>
    </citation>
    <scope>NUCLEOTIDE SEQUENCE [LARGE SCALE GENOMIC DNA]</scope>
    <source>
        <strain evidence="2">PS691</strain>
    </source>
</reference>
<name>A0A5E7D2W2_PSEFL</name>